<evidence type="ECO:0000256" key="3">
    <source>
        <dbReference type="ARBA" id="ARBA00023235"/>
    </source>
</evidence>
<proteinExistence type="inferred from homology"/>
<comment type="caution">
    <text evidence="6">The sequence shown here is derived from an EMBL/GenBank/DDBJ whole genome shotgun (WGS) entry which is preliminary data.</text>
</comment>
<dbReference type="EC" id="5.2.1.8" evidence="4"/>
<dbReference type="eggNOG" id="COG0652">
    <property type="taxonomic scope" value="Bacteria"/>
</dbReference>
<dbReference type="EMBL" id="AGEJ01000001">
    <property type="protein sequence ID" value="EMD17607.1"/>
    <property type="molecule type" value="Genomic_DNA"/>
</dbReference>
<dbReference type="PATRIC" id="fig|999415.3.peg.41"/>
<evidence type="ECO:0000256" key="2">
    <source>
        <dbReference type="ARBA" id="ARBA00023110"/>
    </source>
</evidence>
<feature type="domain" description="PPIase cyclophilin-type" evidence="5">
    <location>
        <begin position="41"/>
        <end position="175"/>
    </location>
</feature>
<evidence type="ECO:0000256" key="4">
    <source>
        <dbReference type="RuleBase" id="RU363019"/>
    </source>
</evidence>
<dbReference type="STRING" id="999415.HMPREF9943_00039"/>
<dbReference type="AlphaFoldDB" id="M2PB59"/>
<evidence type="ECO:0000313" key="6">
    <source>
        <dbReference type="EMBL" id="EMD17607.1"/>
    </source>
</evidence>
<keyword evidence="4" id="KW-0732">Signal</keyword>
<sequence>MKKICALLLAFILIIALAGCKNQKNKEEKTIKEEKTEIVKDYNIVIKIKDYGTIEATLDGKAAPITVKNFVSLINEKFYDGLTFHRIIKGFMIQGGDPMGNGTGGSDNNIKGEFKANGYNNPISHQRGVLSMARSQDYNSASSQFFIMQKDNTSLDGQYAAFGKVTKGIEIVDKICDNVKVEDNNGTVKDKNQPIITSIRIK</sequence>
<dbReference type="PROSITE" id="PS51257">
    <property type="entry name" value="PROKAR_LIPOPROTEIN"/>
    <property type="match status" value="1"/>
</dbReference>
<dbReference type="CDD" id="cd00317">
    <property type="entry name" value="cyclophilin"/>
    <property type="match status" value="1"/>
</dbReference>
<dbReference type="PRINTS" id="PR00153">
    <property type="entry name" value="CSAPPISMRASE"/>
</dbReference>
<evidence type="ECO:0000259" key="5">
    <source>
        <dbReference type="PROSITE" id="PS50072"/>
    </source>
</evidence>
<comment type="function">
    <text evidence="1 4">PPIases accelerate the folding of proteins. It catalyzes the cis-trans isomerization of proline imidic peptide bonds in oligopeptides.</text>
</comment>
<dbReference type="PROSITE" id="PS50072">
    <property type="entry name" value="CSA_PPIASE_2"/>
    <property type="match status" value="1"/>
</dbReference>
<keyword evidence="3 4" id="KW-0413">Isomerase</keyword>
<accession>M2PB59</accession>
<organism evidence="6 7">
    <name type="scientific">Eggerthia catenaformis OT 569 = DSM 20559</name>
    <dbReference type="NCBI Taxonomy" id="999415"/>
    <lineage>
        <taxon>Bacteria</taxon>
        <taxon>Bacillati</taxon>
        <taxon>Bacillota</taxon>
        <taxon>Erysipelotrichia</taxon>
        <taxon>Erysipelotrichales</taxon>
        <taxon>Coprobacillaceae</taxon>
        <taxon>Eggerthia</taxon>
    </lineage>
</organism>
<dbReference type="Gene3D" id="2.40.100.10">
    <property type="entry name" value="Cyclophilin-like"/>
    <property type="match status" value="1"/>
</dbReference>
<name>M2PB59_9FIRM</name>
<dbReference type="PANTHER" id="PTHR45625:SF4">
    <property type="entry name" value="PEPTIDYLPROLYL ISOMERASE DOMAIN AND WD REPEAT-CONTAINING PROTEIN 1"/>
    <property type="match status" value="1"/>
</dbReference>
<dbReference type="RefSeq" id="WP_004801050.1">
    <property type="nucleotide sequence ID" value="NZ_AUGJ01000029.1"/>
</dbReference>
<reference evidence="6 7" key="1">
    <citation type="submission" date="2013-02" db="EMBL/GenBank/DDBJ databases">
        <title>The Genome Sequence of Lactobacillus catenaformis F0143.</title>
        <authorList>
            <consortium name="The Broad Institute Genome Sequencing Platform"/>
            <person name="Earl A."/>
            <person name="Ward D."/>
            <person name="Feldgarden M."/>
            <person name="Gevers D."/>
            <person name="Izard J."/>
            <person name="Blanton J.M."/>
            <person name="Mathney J."/>
            <person name="Dewhirst F.E."/>
            <person name="Young S.K."/>
            <person name="Zeng Q."/>
            <person name="Gargeya S."/>
            <person name="Fitzgerald M."/>
            <person name="Haas B."/>
            <person name="Abouelleil A."/>
            <person name="Alvarado L."/>
            <person name="Arachchi H.M."/>
            <person name="Berlin A."/>
            <person name="Chapman S.B."/>
            <person name="Gearin G."/>
            <person name="Goldberg J."/>
            <person name="Griggs A."/>
            <person name="Gujja S."/>
            <person name="Hansen M."/>
            <person name="Heiman D."/>
            <person name="Howarth C."/>
            <person name="Larimer J."/>
            <person name="Lui A."/>
            <person name="MacDonald P.J.P."/>
            <person name="McCowen C."/>
            <person name="Montmayeur A."/>
            <person name="Murphy C."/>
            <person name="Neiman D."/>
            <person name="Pearson M."/>
            <person name="Priest M."/>
            <person name="Roberts A."/>
            <person name="Saif S."/>
            <person name="Shea T."/>
            <person name="Sisk P."/>
            <person name="Stolte C."/>
            <person name="Sykes S."/>
            <person name="Wortman J."/>
            <person name="Nusbaum C."/>
            <person name="Birren B."/>
        </authorList>
    </citation>
    <scope>NUCLEOTIDE SEQUENCE [LARGE SCALE GENOMIC DNA]</scope>
    <source>
        <strain evidence="6 7">OT 569</strain>
    </source>
</reference>
<feature type="signal peptide" evidence="4">
    <location>
        <begin position="1"/>
        <end position="18"/>
    </location>
</feature>
<comment type="catalytic activity">
    <reaction evidence="4">
        <text>[protein]-peptidylproline (omega=180) = [protein]-peptidylproline (omega=0)</text>
        <dbReference type="Rhea" id="RHEA:16237"/>
        <dbReference type="Rhea" id="RHEA-COMP:10747"/>
        <dbReference type="Rhea" id="RHEA-COMP:10748"/>
        <dbReference type="ChEBI" id="CHEBI:83833"/>
        <dbReference type="ChEBI" id="CHEBI:83834"/>
        <dbReference type="EC" id="5.2.1.8"/>
    </reaction>
</comment>
<keyword evidence="2 4" id="KW-0697">Rotamase</keyword>
<protein>
    <recommendedName>
        <fullName evidence="4">Peptidyl-prolyl cis-trans isomerase</fullName>
        <shortName evidence="4">PPIase</shortName>
        <ecNumber evidence="4">5.2.1.8</ecNumber>
    </recommendedName>
</protein>
<dbReference type="Proteomes" id="UP000011758">
    <property type="component" value="Unassembled WGS sequence"/>
</dbReference>
<dbReference type="GO" id="GO:0006457">
    <property type="term" value="P:protein folding"/>
    <property type="evidence" value="ECO:0007669"/>
    <property type="project" value="InterPro"/>
</dbReference>
<gene>
    <name evidence="6" type="ORF">HMPREF9943_00039</name>
</gene>
<dbReference type="SUPFAM" id="SSF50891">
    <property type="entry name" value="Cyclophilin-like"/>
    <property type="match status" value="1"/>
</dbReference>
<dbReference type="OrthoDB" id="9807797at2"/>
<dbReference type="PANTHER" id="PTHR45625">
    <property type="entry name" value="PEPTIDYL-PROLYL CIS-TRANS ISOMERASE-RELATED"/>
    <property type="match status" value="1"/>
</dbReference>
<dbReference type="Pfam" id="PF00160">
    <property type="entry name" value="Pro_isomerase"/>
    <property type="match status" value="1"/>
</dbReference>
<dbReference type="InterPro" id="IPR044666">
    <property type="entry name" value="Cyclophilin_A-like"/>
</dbReference>
<feature type="chain" id="PRO_5039762803" description="Peptidyl-prolyl cis-trans isomerase" evidence="4">
    <location>
        <begin position="19"/>
        <end position="202"/>
    </location>
</feature>
<comment type="similarity">
    <text evidence="4">Belongs to the cyclophilin-type PPIase family.</text>
</comment>
<dbReference type="BioCyc" id="ECAT999415-HMP:GTTI-48-MONOMER"/>
<evidence type="ECO:0000313" key="7">
    <source>
        <dbReference type="Proteomes" id="UP000011758"/>
    </source>
</evidence>
<dbReference type="GO" id="GO:0003755">
    <property type="term" value="F:peptidyl-prolyl cis-trans isomerase activity"/>
    <property type="evidence" value="ECO:0007669"/>
    <property type="project" value="UniProtKB-UniRule"/>
</dbReference>
<dbReference type="InterPro" id="IPR002130">
    <property type="entry name" value="Cyclophilin-type_PPIase_dom"/>
</dbReference>
<keyword evidence="7" id="KW-1185">Reference proteome</keyword>
<dbReference type="InterPro" id="IPR020892">
    <property type="entry name" value="Cyclophilin-type_PPIase_CS"/>
</dbReference>
<dbReference type="PROSITE" id="PS00170">
    <property type="entry name" value="CSA_PPIASE_1"/>
    <property type="match status" value="1"/>
</dbReference>
<evidence type="ECO:0000256" key="1">
    <source>
        <dbReference type="ARBA" id="ARBA00002388"/>
    </source>
</evidence>
<dbReference type="InterPro" id="IPR029000">
    <property type="entry name" value="Cyclophilin-like_dom_sf"/>
</dbReference>